<dbReference type="InterPro" id="IPR042183">
    <property type="entry name" value="MmgE/PrpD_sf_1"/>
</dbReference>
<gene>
    <name evidence="4" type="ORF">E1N52_05050</name>
</gene>
<comment type="similarity">
    <text evidence="1">Belongs to the PrpD family.</text>
</comment>
<dbReference type="OrthoDB" id="9797528at2"/>
<feature type="domain" description="MmgE/PrpD C-terminal" evidence="3">
    <location>
        <begin position="267"/>
        <end position="431"/>
    </location>
</feature>
<evidence type="ECO:0000259" key="2">
    <source>
        <dbReference type="Pfam" id="PF03972"/>
    </source>
</evidence>
<dbReference type="SUPFAM" id="SSF103378">
    <property type="entry name" value="2-methylcitrate dehydratase PrpD"/>
    <property type="match status" value="1"/>
</dbReference>
<dbReference type="Proteomes" id="UP000295606">
    <property type="component" value="Unassembled WGS sequence"/>
</dbReference>
<dbReference type="Pfam" id="PF19305">
    <property type="entry name" value="MmgE_PrpD_C"/>
    <property type="match status" value="1"/>
</dbReference>
<accession>A0A4R5LK20</accession>
<dbReference type="InterPro" id="IPR036148">
    <property type="entry name" value="MmgE/PrpD_sf"/>
</dbReference>
<organism evidence="4 5">
    <name type="scientific">Paraburkholderia guartelaensis</name>
    <dbReference type="NCBI Taxonomy" id="2546446"/>
    <lineage>
        <taxon>Bacteria</taxon>
        <taxon>Pseudomonadati</taxon>
        <taxon>Pseudomonadota</taxon>
        <taxon>Betaproteobacteria</taxon>
        <taxon>Burkholderiales</taxon>
        <taxon>Burkholderiaceae</taxon>
        <taxon>Paraburkholderia</taxon>
    </lineage>
</organism>
<evidence type="ECO:0000313" key="4">
    <source>
        <dbReference type="EMBL" id="TDG09884.1"/>
    </source>
</evidence>
<dbReference type="Gene3D" id="1.10.4100.10">
    <property type="entry name" value="2-methylcitrate dehydratase PrpD"/>
    <property type="match status" value="1"/>
</dbReference>
<evidence type="ECO:0000259" key="3">
    <source>
        <dbReference type="Pfam" id="PF19305"/>
    </source>
</evidence>
<dbReference type="EMBL" id="SMOD01000003">
    <property type="protein sequence ID" value="TDG09884.1"/>
    <property type="molecule type" value="Genomic_DNA"/>
</dbReference>
<dbReference type="Pfam" id="PF03972">
    <property type="entry name" value="MmgE_PrpD_N"/>
    <property type="match status" value="1"/>
</dbReference>
<sequence>MSGSIADAFAQGLFALAQRPLPADVQKEAKRSFINVAGTTIGACMHPGVEAILATARDLGAAHEAGVLGRTERIDLHFAALANGFAGHLDDFDDTHLVTVIHPAAATLAVLTALAPQTRPTGAQALTAFALGCEAQLRVGVAISPEHYDRGWHITGTCGVIGCAVTAALLLGLDEAKLKEAVSIAASMFVGQREAFGTMTKPFHPGKAAANGIDAARLAQHGQRAADDIFEAPGGYARSLSTKVDFERMNGDFGERWELSFNTYKPYPCGIVAHPAIDAGLAIAERIADAGAIDAIVLRCHPLVPELMGNPQPRDGLQARFSAIHGVAAALCDGQVGLAQYDDSRVTRDDVKALRAKTTLAPDPALNRDEVYIEARLHDGSVVAHHVEHARGSLARPLTDDELLDKVRLLIDPRLGAGAADRIAAAVANVESAASLDTFFALCTPNKDLAHA</sequence>
<dbReference type="PANTHER" id="PTHR16943">
    <property type="entry name" value="2-METHYLCITRATE DEHYDRATASE-RELATED"/>
    <property type="match status" value="1"/>
</dbReference>
<dbReference type="InterPro" id="IPR042188">
    <property type="entry name" value="MmgE/PrpD_sf_2"/>
</dbReference>
<comment type="caution">
    <text evidence="4">The sequence shown here is derived from an EMBL/GenBank/DDBJ whole genome shotgun (WGS) entry which is preliminary data.</text>
</comment>
<reference evidence="4 5" key="1">
    <citation type="submission" date="2019-03" db="EMBL/GenBank/DDBJ databases">
        <title>Paraburkholderia sp. isolated from native Mimosa gymnas in Guartela State Park, Brazil.</title>
        <authorList>
            <person name="Paulitsch F."/>
            <person name="Hungria M."/>
            <person name="Delamuta J.R.M."/>
            <person name="Ribeiro R.A."/>
            <person name="Dall'Agnol R."/>
            <person name="Silva J.S.B."/>
        </authorList>
    </citation>
    <scope>NUCLEOTIDE SEQUENCE [LARGE SCALE GENOMIC DNA]</scope>
    <source>
        <strain evidence="4 5">CNPSo 3008</strain>
    </source>
</reference>
<dbReference type="InterPro" id="IPR005656">
    <property type="entry name" value="MmgE_PrpD"/>
</dbReference>
<name>A0A4R5LK20_9BURK</name>
<dbReference type="InterPro" id="IPR045337">
    <property type="entry name" value="MmgE_PrpD_C"/>
</dbReference>
<dbReference type="GO" id="GO:0016829">
    <property type="term" value="F:lyase activity"/>
    <property type="evidence" value="ECO:0007669"/>
    <property type="project" value="InterPro"/>
</dbReference>
<dbReference type="RefSeq" id="WP_133180767.1">
    <property type="nucleotide sequence ID" value="NZ_SMOD01000003.1"/>
</dbReference>
<feature type="domain" description="MmgE/PrpD N-terminal" evidence="2">
    <location>
        <begin position="13"/>
        <end position="247"/>
    </location>
</feature>
<proteinExistence type="inferred from homology"/>
<dbReference type="Gene3D" id="3.30.1330.120">
    <property type="entry name" value="2-methylcitrate dehydratase PrpD"/>
    <property type="match status" value="1"/>
</dbReference>
<dbReference type="PANTHER" id="PTHR16943:SF8">
    <property type="entry name" value="2-METHYLCITRATE DEHYDRATASE"/>
    <property type="match status" value="1"/>
</dbReference>
<protein>
    <submittedName>
        <fullName evidence="4">MmgE/PrpD family protein</fullName>
    </submittedName>
</protein>
<dbReference type="AlphaFoldDB" id="A0A4R5LK20"/>
<dbReference type="InterPro" id="IPR045336">
    <property type="entry name" value="MmgE_PrpD_N"/>
</dbReference>
<evidence type="ECO:0000313" key="5">
    <source>
        <dbReference type="Proteomes" id="UP000295606"/>
    </source>
</evidence>
<evidence type="ECO:0000256" key="1">
    <source>
        <dbReference type="ARBA" id="ARBA00006174"/>
    </source>
</evidence>